<evidence type="ECO:0000313" key="3">
    <source>
        <dbReference type="EMBL" id="WAR06502.1"/>
    </source>
</evidence>
<feature type="domain" description="HYR" evidence="2">
    <location>
        <begin position="101"/>
        <end position="187"/>
    </location>
</feature>
<feature type="non-terminal residue" evidence="3">
    <location>
        <position position="187"/>
    </location>
</feature>
<proteinExistence type="predicted"/>
<organism evidence="3 4">
    <name type="scientific">Mya arenaria</name>
    <name type="common">Soft-shell clam</name>
    <dbReference type="NCBI Taxonomy" id="6604"/>
    <lineage>
        <taxon>Eukaryota</taxon>
        <taxon>Metazoa</taxon>
        <taxon>Spiralia</taxon>
        <taxon>Lophotrochozoa</taxon>
        <taxon>Mollusca</taxon>
        <taxon>Bivalvia</taxon>
        <taxon>Autobranchia</taxon>
        <taxon>Heteroconchia</taxon>
        <taxon>Euheterodonta</taxon>
        <taxon>Imparidentia</taxon>
        <taxon>Neoheterodontei</taxon>
        <taxon>Myida</taxon>
        <taxon>Myoidea</taxon>
        <taxon>Myidae</taxon>
        <taxon>Mya</taxon>
    </lineage>
</organism>
<feature type="non-terminal residue" evidence="3">
    <location>
        <position position="1"/>
    </location>
</feature>
<dbReference type="InterPro" id="IPR003410">
    <property type="entry name" value="HYR_dom"/>
</dbReference>
<dbReference type="Proteomes" id="UP001164746">
    <property type="component" value="Chromosome 5"/>
</dbReference>
<protein>
    <submittedName>
        <fullName evidence="3">SRPX2-like protein</fullName>
    </submittedName>
</protein>
<name>A0ABY7E911_MYAAR</name>
<sequence>CCDINDLEGELVSCNDEDTIMFHNGMELTKTDNFQCRVTSQGRHYQFKCVDGKWVENTALLENHSASFDALSHPRGKRGFLDALGCLMTLFSCLWNRPRPRDTNPPKLVCPDGDKIRYGEIEPFQTYRKVFWSEPTAEDDRDGTIRAIRLNGRPSGRHFKEGPTTVTYEAKDRQGNWARCDVAINAE</sequence>
<reference evidence="3" key="1">
    <citation type="submission" date="2022-11" db="EMBL/GenBank/DDBJ databases">
        <title>Centuries of genome instability and evolution in soft-shell clam transmissible cancer (bioRxiv).</title>
        <authorList>
            <person name="Hart S.F.M."/>
            <person name="Yonemitsu M.A."/>
            <person name="Giersch R.M."/>
            <person name="Beal B.F."/>
            <person name="Arriagada G."/>
            <person name="Davis B.W."/>
            <person name="Ostrander E.A."/>
            <person name="Goff S.P."/>
            <person name="Metzger M.J."/>
        </authorList>
    </citation>
    <scope>NUCLEOTIDE SEQUENCE</scope>
    <source>
        <strain evidence="3">MELC-2E11</strain>
        <tissue evidence="3">Siphon/mantle</tissue>
    </source>
</reference>
<dbReference type="PANTHER" id="PTHR46343:SF2">
    <property type="entry name" value="SUSHI_VON WILLEBRAND FACTOR TYPE A_EGF_PENTRAXIN DOMAIN-CONTAINING 1"/>
    <property type="match status" value="1"/>
</dbReference>
<evidence type="ECO:0000313" key="4">
    <source>
        <dbReference type="Proteomes" id="UP001164746"/>
    </source>
</evidence>
<gene>
    <name evidence="3" type="ORF">MAR_021871</name>
</gene>
<accession>A0ABY7E911</accession>
<keyword evidence="4" id="KW-1185">Reference proteome</keyword>
<dbReference type="Pfam" id="PF02494">
    <property type="entry name" value="HYR"/>
    <property type="match status" value="1"/>
</dbReference>
<dbReference type="EMBL" id="CP111016">
    <property type="protein sequence ID" value="WAR06502.1"/>
    <property type="molecule type" value="Genomic_DNA"/>
</dbReference>
<keyword evidence="1" id="KW-0677">Repeat</keyword>
<dbReference type="InterPro" id="IPR043555">
    <property type="entry name" value="SRPX-like"/>
</dbReference>
<dbReference type="PROSITE" id="PS50825">
    <property type="entry name" value="HYR"/>
    <property type="match status" value="1"/>
</dbReference>
<evidence type="ECO:0000259" key="2">
    <source>
        <dbReference type="PROSITE" id="PS50825"/>
    </source>
</evidence>
<dbReference type="PANTHER" id="PTHR46343">
    <property type="entry name" value="HYR DOMAIN-CONTAINING PROTEIN"/>
    <property type="match status" value="1"/>
</dbReference>
<evidence type="ECO:0000256" key="1">
    <source>
        <dbReference type="ARBA" id="ARBA00022737"/>
    </source>
</evidence>